<dbReference type="AlphaFoldDB" id="X1SK42"/>
<name>X1SK42_9ZZZZ</name>
<comment type="caution">
    <text evidence="1">The sequence shown here is derived from an EMBL/GenBank/DDBJ whole genome shotgun (WGS) entry which is preliminary data.</text>
</comment>
<proteinExistence type="predicted"/>
<protein>
    <submittedName>
        <fullName evidence="1">Uncharacterized protein</fullName>
    </submittedName>
</protein>
<evidence type="ECO:0000313" key="1">
    <source>
        <dbReference type="EMBL" id="GAI75745.1"/>
    </source>
</evidence>
<dbReference type="EMBL" id="BARW01006431">
    <property type="protein sequence ID" value="GAI75745.1"/>
    <property type="molecule type" value="Genomic_DNA"/>
</dbReference>
<gene>
    <name evidence="1" type="ORF">S12H4_13505</name>
</gene>
<organism evidence="1">
    <name type="scientific">marine sediment metagenome</name>
    <dbReference type="NCBI Taxonomy" id="412755"/>
    <lineage>
        <taxon>unclassified sequences</taxon>
        <taxon>metagenomes</taxon>
        <taxon>ecological metagenomes</taxon>
    </lineage>
</organism>
<accession>X1SK42</accession>
<sequence>MRLTWDGDLRITNGDISTSLDDQTSWIPEYLGRLLKSSTGDWREAPWKGANIDEFIGMINDRVVGNAISARVKTAIAKGSMLSTQDVETRVIPISKNSVLITMKVDALSTVNNSLRPGRTFQVTWIFEYSELGVVPMAGVRE</sequence>
<reference evidence="1" key="1">
    <citation type="journal article" date="2014" name="Front. Microbiol.">
        <title>High frequency of phylogenetically diverse reductive dehalogenase-homologous genes in deep subseafloor sedimentary metagenomes.</title>
        <authorList>
            <person name="Kawai M."/>
            <person name="Futagami T."/>
            <person name="Toyoda A."/>
            <person name="Takaki Y."/>
            <person name="Nishi S."/>
            <person name="Hori S."/>
            <person name="Arai W."/>
            <person name="Tsubouchi T."/>
            <person name="Morono Y."/>
            <person name="Uchiyama I."/>
            <person name="Ito T."/>
            <person name="Fujiyama A."/>
            <person name="Inagaki F."/>
            <person name="Takami H."/>
        </authorList>
    </citation>
    <scope>NUCLEOTIDE SEQUENCE</scope>
    <source>
        <strain evidence="1">Expedition CK06-06</strain>
    </source>
</reference>